<evidence type="ECO:0000256" key="1">
    <source>
        <dbReference type="SAM" id="Phobius"/>
    </source>
</evidence>
<protein>
    <submittedName>
        <fullName evidence="2">Expressed protein</fullName>
    </submittedName>
</protein>
<dbReference type="AlphaFoldDB" id="D8PRN1"/>
<sequence>MCGSRIGGHCLDRRAPLFIWRTLTRCSSYLSPGSLDHSGSRPCMGFHLTLRYLTYLTVGLGMGGSVAIVVEYNLLTGFGE</sequence>
<proteinExistence type="predicted"/>
<dbReference type="InParanoid" id="D8PRN1"/>
<evidence type="ECO:0000313" key="3">
    <source>
        <dbReference type="Proteomes" id="UP000007431"/>
    </source>
</evidence>
<name>D8PRN1_SCHCM</name>
<keyword evidence="3" id="KW-1185">Reference proteome</keyword>
<dbReference type="Proteomes" id="UP000007431">
    <property type="component" value="Unassembled WGS sequence"/>
</dbReference>
<keyword evidence="1" id="KW-0812">Transmembrane</keyword>
<dbReference type="EMBL" id="GL377302">
    <property type="protein sequence ID" value="EFJ03177.1"/>
    <property type="molecule type" value="Genomic_DNA"/>
</dbReference>
<feature type="transmembrane region" description="Helical" evidence="1">
    <location>
        <begin position="52"/>
        <end position="75"/>
    </location>
</feature>
<keyword evidence="1" id="KW-0472">Membrane</keyword>
<accession>D8PRN1</accession>
<dbReference type="HOGENOM" id="CLU_2591140_0_0_1"/>
<keyword evidence="1" id="KW-1133">Transmembrane helix</keyword>
<dbReference type="VEuPathDB" id="FungiDB:SCHCODRAFT_02622981"/>
<reference evidence="2 3" key="1">
    <citation type="journal article" date="2010" name="Nat. Biotechnol.">
        <title>Genome sequence of the model mushroom Schizophyllum commune.</title>
        <authorList>
            <person name="Ohm R.A."/>
            <person name="de Jong J.F."/>
            <person name="Lugones L.G."/>
            <person name="Aerts A."/>
            <person name="Kothe E."/>
            <person name="Stajich J.E."/>
            <person name="de Vries R.P."/>
            <person name="Record E."/>
            <person name="Levasseur A."/>
            <person name="Baker S.E."/>
            <person name="Bartholomew K.A."/>
            <person name="Coutinho P.M."/>
            <person name="Erdmann S."/>
            <person name="Fowler T.J."/>
            <person name="Gathman A.C."/>
            <person name="Lombard V."/>
            <person name="Henrissat B."/>
            <person name="Knabe N."/>
            <person name="Kuees U."/>
            <person name="Lilly W.W."/>
            <person name="Lindquist E."/>
            <person name="Lucas S."/>
            <person name="Magnuson J.K."/>
            <person name="Piumi F."/>
            <person name="Raudaskoski M."/>
            <person name="Salamov A."/>
            <person name="Schmutz J."/>
            <person name="Schwarze F.W.M.R."/>
            <person name="vanKuyk P.A."/>
            <person name="Horton J.S."/>
            <person name="Grigoriev I.V."/>
            <person name="Woesten H.A.B."/>
        </authorList>
    </citation>
    <scope>NUCLEOTIDE SEQUENCE [LARGE SCALE GENOMIC DNA]</scope>
    <source>
        <strain evidence="3">H4-8 / FGSC 9210</strain>
    </source>
</reference>
<organism evidence="3">
    <name type="scientific">Schizophyllum commune (strain H4-8 / FGSC 9210)</name>
    <name type="common">Split gill fungus</name>
    <dbReference type="NCBI Taxonomy" id="578458"/>
    <lineage>
        <taxon>Eukaryota</taxon>
        <taxon>Fungi</taxon>
        <taxon>Dikarya</taxon>
        <taxon>Basidiomycota</taxon>
        <taxon>Agaricomycotina</taxon>
        <taxon>Agaricomycetes</taxon>
        <taxon>Agaricomycetidae</taxon>
        <taxon>Agaricales</taxon>
        <taxon>Schizophyllaceae</taxon>
        <taxon>Schizophyllum</taxon>
    </lineage>
</organism>
<gene>
    <name evidence="2" type="ORF">SCHCODRAFT_83870</name>
</gene>
<evidence type="ECO:0000313" key="2">
    <source>
        <dbReference type="EMBL" id="EFJ03177.1"/>
    </source>
</evidence>